<evidence type="ECO:0000256" key="1">
    <source>
        <dbReference type="SAM" id="MobiDB-lite"/>
    </source>
</evidence>
<evidence type="ECO:0000313" key="3">
    <source>
        <dbReference type="Proteomes" id="UP000197138"/>
    </source>
</evidence>
<comment type="caution">
    <text evidence="2">The sequence shown here is derived from an EMBL/GenBank/DDBJ whole genome shotgun (WGS) entry which is preliminary data.</text>
</comment>
<evidence type="ECO:0000313" key="2">
    <source>
        <dbReference type="EMBL" id="OWM66814.1"/>
    </source>
</evidence>
<reference evidence="3" key="1">
    <citation type="journal article" date="2017" name="Plant J.">
        <title>The pomegranate (Punica granatum L.) genome and the genomics of punicalagin biosynthesis.</title>
        <authorList>
            <person name="Qin G."/>
            <person name="Xu C."/>
            <person name="Ming R."/>
            <person name="Tang H."/>
            <person name="Guyot R."/>
            <person name="Kramer E.M."/>
            <person name="Hu Y."/>
            <person name="Yi X."/>
            <person name="Qi Y."/>
            <person name="Xu X."/>
            <person name="Gao Z."/>
            <person name="Pan H."/>
            <person name="Jian J."/>
            <person name="Tian Y."/>
            <person name="Yue Z."/>
            <person name="Xu Y."/>
        </authorList>
    </citation>
    <scope>NUCLEOTIDE SEQUENCE [LARGE SCALE GENOMIC DNA]</scope>
    <source>
        <strain evidence="3">cv. Dabenzi</strain>
    </source>
</reference>
<dbReference type="EMBL" id="MTKT01005531">
    <property type="protein sequence ID" value="OWM66814.1"/>
    <property type="molecule type" value="Genomic_DNA"/>
</dbReference>
<accession>A0A218W1T9</accession>
<proteinExistence type="predicted"/>
<feature type="region of interest" description="Disordered" evidence="1">
    <location>
        <begin position="240"/>
        <end position="279"/>
    </location>
</feature>
<feature type="region of interest" description="Disordered" evidence="1">
    <location>
        <begin position="154"/>
        <end position="175"/>
    </location>
</feature>
<dbReference type="Proteomes" id="UP000197138">
    <property type="component" value="Unassembled WGS sequence"/>
</dbReference>
<sequence>MCLGIVAISVFRECTPKIHREAFATTETSLGEPCRVPKGRLKLVPRPRWSLGACRPVLECRLLVGGAGLGSPVRKGIRERLEASRLKRTLRVDPTTLGTNDHHGHLEGSLGYPRPPTLPQNSIRSLRGDVRPYLCQSGLSTLPVGSVATIRVCSSQNSPNPTHQRSNQTLEGPIPPLETRACAVVLEKARGAGSHEDRRVEQMSLKAINARCQNLKAVNAGPGPESSKCRAEARCRAKAQKWGRNPKASMKPDAVNVGPEPDAGPKPDAGPEPDARLKPNTVNACSIRKYNRCKSKVDAQGLAERCASDHAVMLSVSKKLVSVSLTWKGGLALGPQLALPWRKGEGRRWSTREGWHDSPVIQDGWPRWTASGHSTSRH</sequence>
<feature type="region of interest" description="Disordered" evidence="1">
    <location>
        <begin position="94"/>
        <end position="116"/>
    </location>
</feature>
<name>A0A218W1T9_PUNGR</name>
<dbReference type="AlphaFoldDB" id="A0A218W1T9"/>
<gene>
    <name evidence="2" type="ORF">CDL15_Pgr027002</name>
</gene>
<protein>
    <submittedName>
        <fullName evidence="2">Uncharacterized protein</fullName>
    </submittedName>
</protein>
<organism evidence="2 3">
    <name type="scientific">Punica granatum</name>
    <name type="common">Pomegranate</name>
    <dbReference type="NCBI Taxonomy" id="22663"/>
    <lineage>
        <taxon>Eukaryota</taxon>
        <taxon>Viridiplantae</taxon>
        <taxon>Streptophyta</taxon>
        <taxon>Embryophyta</taxon>
        <taxon>Tracheophyta</taxon>
        <taxon>Spermatophyta</taxon>
        <taxon>Magnoliopsida</taxon>
        <taxon>eudicotyledons</taxon>
        <taxon>Gunneridae</taxon>
        <taxon>Pentapetalae</taxon>
        <taxon>rosids</taxon>
        <taxon>malvids</taxon>
        <taxon>Myrtales</taxon>
        <taxon>Lythraceae</taxon>
        <taxon>Punica</taxon>
    </lineage>
</organism>
<feature type="compositionally biased region" description="Polar residues" evidence="1">
    <location>
        <begin position="154"/>
        <end position="170"/>
    </location>
</feature>